<dbReference type="InterPro" id="IPR001810">
    <property type="entry name" value="F-box_dom"/>
</dbReference>
<reference evidence="3 4" key="1">
    <citation type="submission" date="2015-12" db="EMBL/GenBank/DDBJ databases">
        <title>The genome of Folsomia candida.</title>
        <authorList>
            <person name="Faddeeva A."/>
            <person name="Derks M.F."/>
            <person name="Anvar Y."/>
            <person name="Smit S."/>
            <person name="Van Straalen N."/>
            <person name="Roelofs D."/>
        </authorList>
    </citation>
    <scope>NUCLEOTIDE SEQUENCE [LARGE SCALE GENOMIC DNA]</scope>
    <source>
        <strain evidence="3 4">VU population</strain>
        <tissue evidence="3">Whole body</tissue>
    </source>
</reference>
<keyword evidence="4" id="KW-1185">Reference proteome</keyword>
<dbReference type="SMART" id="SM00256">
    <property type="entry name" value="FBOX"/>
    <property type="match status" value="1"/>
</dbReference>
<dbReference type="InterPro" id="IPR032675">
    <property type="entry name" value="LRR_dom_sf"/>
</dbReference>
<feature type="domain" description="F-box" evidence="2">
    <location>
        <begin position="33"/>
        <end position="72"/>
    </location>
</feature>
<dbReference type="Gene3D" id="1.20.1280.50">
    <property type="match status" value="1"/>
</dbReference>
<dbReference type="SUPFAM" id="SSF81383">
    <property type="entry name" value="F-box domain"/>
    <property type="match status" value="1"/>
</dbReference>
<evidence type="ECO:0000259" key="2">
    <source>
        <dbReference type="SMART" id="SM00256"/>
    </source>
</evidence>
<dbReference type="CDD" id="cd09917">
    <property type="entry name" value="F-box_SF"/>
    <property type="match status" value="1"/>
</dbReference>
<proteinExistence type="predicted"/>
<evidence type="ECO:0000313" key="3">
    <source>
        <dbReference type="EMBL" id="OXA40927.1"/>
    </source>
</evidence>
<evidence type="ECO:0000313" key="4">
    <source>
        <dbReference type="Proteomes" id="UP000198287"/>
    </source>
</evidence>
<dbReference type="AlphaFoldDB" id="A0A226D865"/>
<dbReference type="Gene3D" id="3.80.10.10">
    <property type="entry name" value="Ribonuclease Inhibitor"/>
    <property type="match status" value="1"/>
</dbReference>
<dbReference type="InterPro" id="IPR036047">
    <property type="entry name" value="F-box-like_dom_sf"/>
</dbReference>
<dbReference type="EMBL" id="LNIX01000031">
    <property type="protein sequence ID" value="OXA40927.1"/>
    <property type="molecule type" value="Genomic_DNA"/>
</dbReference>
<evidence type="ECO:0000256" key="1">
    <source>
        <dbReference type="SAM" id="MobiDB-lite"/>
    </source>
</evidence>
<gene>
    <name evidence="3" type="ORF">Fcan01_24384</name>
</gene>
<dbReference type="SUPFAM" id="SSF52047">
    <property type="entry name" value="RNI-like"/>
    <property type="match status" value="1"/>
</dbReference>
<accession>A0A226D865</accession>
<feature type="region of interest" description="Disordered" evidence="1">
    <location>
        <begin position="1"/>
        <end position="30"/>
    </location>
</feature>
<sequence>MERTKRDESQERGDFLPCRDEDDTEHGPFSSGLVEDVIPHVCKFLGPKDIRHCRLVCKSWNYGATSVLKNKTIIIIPLYPKKCRLIDSDETKDKLTFAHTSVCLVIGGHQPIDPKIFDEITNLKSIVVRSSTKKPLEKDLFPKIILNSASTLKHLKFGGGESLEFPSFRGVVFPKLANLDLHHFWDEGSQDIERIGHAITEAFPALQHLRIAYRYMPGLSWMKFLPKFPTSLNSLELHELLNINYMNCLLEFPHPLKTLKFTSTSFQDRVDDLPWLFYKFLKKHSPTLEKLCLQISTNRMDNLKLNWIFPAFPVMQNLTICNSDMFASLKFEISLGNFGQINYKICFPVLRVLRICRTHSIPNVAHDLSCMAGFLPLQGDNGCPESVKEVDLYILDETLTSDRNLVKADLNDQLLKIFPNAKGSIKDVWELVV</sequence>
<comment type="caution">
    <text evidence="3">The sequence shown here is derived from an EMBL/GenBank/DDBJ whole genome shotgun (WGS) entry which is preliminary data.</text>
</comment>
<protein>
    <recommendedName>
        <fullName evidence="2">F-box domain-containing protein</fullName>
    </recommendedName>
</protein>
<organism evidence="3 4">
    <name type="scientific">Folsomia candida</name>
    <name type="common">Springtail</name>
    <dbReference type="NCBI Taxonomy" id="158441"/>
    <lineage>
        <taxon>Eukaryota</taxon>
        <taxon>Metazoa</taxon>
        <taxon>Ecdysozoa</taxon>
        <taxon>Arthropoda</taxon>
        <taxon>Hexapoda</taxon>
        <taxon>Collembola</taxon>
        <taxon>Entomobryomorpha</taxon>
        <taxon>Isotomoidea</taxon>
        <taxon>Isotomidae</taxon>
        <taxon>Proisotominae</taxon>
        <taxon>Folsomia</taxon>
    </lineage>
</organism>
<feature type="compositionally biased region" description="Basic and acidic residues" evidence="1">
    <location>
        <begin position="1"/>
        <end position="19"/>
    </location>
</feature>
<dbReference type="Proteomes" id="UP000198287">
    <property type="component" value="Unassembled WGS sequence"/>
</dbReference>
<name>A0A226D865_FOLCA</name>
<dbReference type="Pfam" id="PF00646">
    <property type="entry name" value="F-box"/>
    <property type="match status" value="1"/>
</dbReference>